<dbReference type="PANTHER" id="PTHR37305:SF1">
    <property type="entry name" value="MEMBRANE PROTEIN"/>
    <property type="match status" value="1"/>
</dbReference>
<proteinExistence type="predicted"/>
<dbReference type="EMBL" id="QLUW01000004">
    <property type="protein sequence ID" value="RAP74418.1"/>
    <property type="molecule type" value="Genomic_DNA"/>
</dbReference>
<dbReference type="Proteomes" id="UP000249260">
    <property type="component" value="Unassembled WGS sequence"/>
</dbReference>
<keyword evidence="1" id="KW-0472">Membrane</keyword>
<feature type="transmembrane region" description="Helical" evidence="1">
    <location>
        <begin position="122"/>
        <end position="146"/>
    </location>
</feature>
<feature type="transmembrane region" description="Helical" evidence="1">
    <location>
        <begin position="238"/>
        <end position="258"/>
    </location>
</feature>
<sequence length="265" mass="29773">MLLGREFRRNLKGLVIWSIIMAGIILMYLSIYPEFAKSQQGMEEMMNTLPEGMKKAFGMDRLSMGSLLGFYGIEIHLMTTLLGSIFASLLASNIVAKEQHEKTIEFLLSKPITRSSIITQKLAAVVINVLLFNVVIVAASLLGFQFSKDNDVSLETFFLLESAVLLMHLTFASVSFLFSAMLKRTRSVVSMSLGLVFITYFFSIISGVSDHLTWLKYVSPFKYAEAAAIISDRYFDPLYISIMGAVIVCCALFAYWYYSKKNITV</sequence>
<accession>A0A328TV81</accession>
<gene>
    <name evidence="2" type="ORF">DL346_20280</name>
</gene>
<dbReference type="GO" id="GO:0140359">
    <property type="term" value="F:ABC-type transporter activity"/>
    <property type="evidence" value="ECO:0007669"/>
    <property type="project" value="InterPro"/>
</dbReference>
<dbReference type="OrthoDB" id="9800309at2"/>
<evidence type="ECO:0000313" key="2">
    <source>
        <dbReference type="EMBL" id="RAP74418.1"/>
    </source>
</evidence>
<evidence type="ECO:0000313" key="3">
    <source>
        <dbReference type="Proteomes" id="UP000249260"/>
    </source>
</evidence>
<dbReference type="GO" id="GO:0005886">
    <property type="term" value="C:plasma membrane"/>
    <property type="evidence" value="ECO:0007669"/>
    <property type="project" value="UniProtKB-SubCell"/>
</dbReference>
<feature type="transmembrane region" description="Helical" evidence="1">
    <location>
        <begin position="188"/>
        <end position="208"/>
    </location>
</feature>
<feature type="transmembrane region" description="Helical" evidence="1">
    <location>
        <begin position="12"/>
        <end position="32"/>
    </location>
</feature>
<reference evidence="2 3" key="1">
    <citation type="submission" date="2018-06" db="EMBL/GenBank/DDBJ databases">
        <title>Paenibacillus montanisoli sp. nov., isolated from mountain area soil.</title>
        <authorList>
            <person name="Wu M."/>
        </authorList>
    </citation>
    <scope>NUCLEOTIDE SEQUENCE [LARGE SCALE GENOMIC DNA]</scope>
    <source>
        <strain evidence="2 3">RA17</strain>
    </source>
</reference>
<name>A0A328TV81_9BACL</name>
<keyword evidence="1" id="KW-1133">Transmembrane helix</keyword>
<organism evidence="2 3">
    <name type="scientific">Paenibacillus montanisoli</name>
    <dbReference type="NCBI Taxonomy" id="2081970"/>
    <lineage>
        <taxon>Bacteria</taxon>
        <taxon>Bacillati</taxon>
        <taxon>Bacillota</taxon>
        <taxon>Bacilli</taxon>
        <taxon>Bacillales</taxon>
        <taxon>Paenibacillaceae</taxon>
        <taxon>Paenibacillus</taxon>
    </lineage>
</organism>
<dbReference type="PANTHER" id="PTHR37305">
    <property type="entry name" value="INTEGRAL MEMBRANE PROTEIN-RELATED"/>
    <property type="match status" value="1"/>
</dbReference>
<keyword evidence="1" id="KW-0812">Transmembrane</keyword>
<dbReference type="Pfam" id="PF12679">
    <property type="entry name" value="ABC2_membrane_2"/>
    <property type="match status" value="1"/>
</dbReference>
<protein>
    <submittedName>
        <fullName evidence="2">Multidrug ABC transporter permease</fullName>
    </submittedName>
</protein>
<dbReference type="RefSeq" id="WP_112884207.1">
    <property type="nucleotide sequence ID" value="NZ_QLUW01000004.1"/>
</dbReference>
<dbReference type="AlphaFoldDB" id="A0A328TV81"/>
<feature type="transmembrane region" description="Helical" evidence="1">
    <location>
        <begin position="158"/>
        <end position="181"/>
    </location>
</feature>
<comment type="caution">
    <text evidence="2">The sequence shown here is derived from an EMBL/GenBank/DDBJ whole genome shotgun (WGS) entry which is preliminary data.</text>
</comment>
<evidence type="ECO:0000256" key="1">
    <source>
        <dbReference type="SAM" id="Phobius"/>
    </source>
</evidence>
<keyword evidence="3" id="KW-1185">Reference proteome</keyword>
<feature type="transmembrane region" description="Helical" evidence="1">
    <location>
        <begin position="68"/>
        <end position="91"/>
    </location>
</feature>